<proteinExistence type="predicted"/>
<dbReference type="Proteomes" id="UP001055172">
    <property type="component" value="Unassembled WGS sequence"/>
</dbReference>
<comment type="caution">
    <text evidence="3">The sequence shown here is derived from an EMBL/GenBank/DDBJ whole genome shotgun (WGS) entry which is preliminary data.</text>
</comment>
<organism evidence="3 4">
    <name type="scientific">Colletotrichum liriopes</name>
    <dbReference type="NCBI Taxonomy" id="708192"/>
    <lineage>
        <taxon>Eukaryota</taxon>
        <taxon>Fungi</taxon>
        <taxon>Dikarya</taxon>
        <taxon>Ascomycota</taxon>
        <taxon>Pezizomycotina</taxon>
        <taxon>Sordariomycetes</taxon>
        <taxon>Hypocreomycetidae</taxon>
        <taxon>Glomerellales</taxon>
        <taxon>Glomerellaceae</taxon>
        <taxon>Colletotrichum</taxon>
        <taxon>Colletotrichum spaethianum species complex</taxon>
    </lineage>
</organism>
<sequence>MHLIKAMMIALCTSMGVHSAVVPVADNDDAAPDDAYLLKAEIERQNGNNSHIVLENIHHNKTDSVIKTNGTASVSSENNQSDE</sequence>
<accession>A0AA37LYC7</accession>
<feature type="chain" id="PRO_5041298158" description="Secreted protein" evidence="2">
    <location>
        <begin position="20"/>
        <end position="83"/>
    </location>
</feature>
<evidence type="ECO:0000256" key="2">
    <source>
        <dbReference type="SAM" id="SignalP"/>
    </source>
</evidence>
<name>A0AA37LYC7_9PEZI</name>
<keyword evidence="4" id="KW-1185">Reference proteome</keyword>
<dbReference type="EMBL" id="BPPX01000038">
    <property type="protein sequence ID" value="GJC89184.1"/>
    <property type="molecule type" value="Genomic_DNA"/>
</dbReference>
<evidence type="ECO:0000313" key="3">
    <source>
        <dbReference type="EMBL" id="GJC89184.1"/>
    </source>
</evidence>
<protein>
    <recommendedName>
        <fullName evidence="5">Secreted protein</fullName>
    </recommendedName>
</protein>
<dbReference type="AlphaFoldDB" id="A0AA37LYC7"/>
<keyword evidence="2" id="KW-0732">Signal</keyword>
<evidence type="ECO:0000256" key="1">
    <source>
        <dbReference type="SAM" id="MobiDB-lite"/>
    </source>
</evidence>
<reference evidence="3 4" key="1">
    <citation type="submission" date="2021-07" db="EMBL/GenBank/DDBJ databases">
        <title>Genome data of Colletotrichum spaethianum.</title>
        <authorList>
            <person name="Utami Y.D."/>
            <person name="Hiruma K."/>
        </authorList>
    </citation>
    <scope>NUCLEOTIDE SEQUENCE [LARGE SCALE GENOMIC DNA]</scope>
    <source>
        <strain evidence="3 4">MAFF 242679</strain>
    </source>
</reference>
<feature type="signal peptide" evidence="2">
    <location>
        <begin position="1"/>
        <end position="19"/>
    </location>
</feature>
<gene>
    <name evidence="3" type="ORF">ColLi_12022</name>
</gene>
<evidence type="ECO:0000313" key="4">
    <source>
        <dbReference type="Proteomes" id="UP001055172"/>
    </source>
</evidence>
<evidence type="ECO:0008006" key="5">
    <source>
        <dbReference type="Google" id="ProtNLM"/>
    </source>
</evidence>
<feature type="region of interest" description="Disordered" evidence="1">
    <location>
        <begin position="59"/>
        <end position="83"/>
    </location>
</feature>
<feature type="compositionally biased region" description="Polar residues" evidence="1">
    <location>
        <begin position="65"/>
        <end position="83"/>
    </location>
</feature>